<dbReference type="Pfam" id="PF00627">
    <property type="entry name" value="UBA"/>
    <property type="match status" value="1"/>
</dbReference>
<dbReference type="Proteomes" id="UP001142489">
    <property type="component" value="Unassembled WGS sequence"/>
</dbReference>
<keyword evidence="4" id="KW-1185">Reference proteome</keyword>
<gene>
    <name evidence="3" type="ORF">JRQ81_007605</name>
</gene>
<feature type="region of interest" description="Disordered" evidence="1">
    <location>
        <begin position="95"/>
        <end position="145"/>
    </location>
</feature>
<accession>A0A9Q0XDZ2</accession>
<dbReference type="Gene3D" id="1.10.8.10">
    <property type="entry name" value="DNA helicase RuvA subunit, C-terminal domain"/>
    <property type="match status" value="1"/>
</dbReference>
<dbReference type="EMBL" id="JAPFRF010000016">
    <property type="protein sequence ID" value="KAJ7309556.1"/>
    <property type="molecule type" value="Genomic_DNA"/>
</dbReference>
<evidence type="ECO:0000313" key="3">
    <source>
        <dbReference type="EMBL" id="KAJ7309556.1"/>
    </source>
</evidence>
<dbReference type="SUPFAM" id="SSF46934">
    <property type="entry name" value="UBA-like"/>
    <property type="match status" value="1"/>
</dbReference>
<dbReference type="OrthoDB" id="9908508at2759"/>
<name>A0A9Q0XDZ2_9SAUR</name>
<sequence>MAKEEVQLSKSSVSSLRLQQLQKMGFATNQAVVALAATGHVEGAVSLLIGGHVGDETVVTSGDLSRLFRATVREETERQSDSWLWHPGRRLGAGRRGGGFCGLNPERVTQGDGRGREWSPDPRKALPQSDQSNEDCAQGGTSLQA</sequence>
<evidence type="ECO:0000259" key="2">
    <source>
        <dbReference type="Pfam" id="PF00627"/>
    </source>
</evidence>
<organism evidence="3 4">
    <name type="scientific">Phrynocephalus forsythii</name>
    <dbReference type="NCBI Taxonomy" id="171643"/>
    <lineage>
        <taxon>Eukaryota</taxon>
        <taxon>Metazoa</taxon>
        <taxon>Chordata</taxon>
        <taxon>Craniata</taxon>
        <taxon>Vertebrata</taxon>
        <taxon>Euteleostomi</taxon>
        <taxon>Lepidosauria</taxon>
        <taxon>Squamata</taxon>
        <taxon>Bifurcata</taxon>
        <taxon>Unidentata</taxon>
        <taxon>Episquamata</taxon>
        <taxon>Toxicofera</taxon>
        <taxon>Iguania</taxon>
        <taxon>Acrodonta</taxon>
        <taxon>Agamidae</taxon>
        <taxon>Agaminae</taxon>
        <taxon>Phrynocephalus</taxon>
    </lineage>
</organism>
<dbReference type="InterPro" id="IPR009060">
    <property type="entry name" value="UBA-like_sf"/>
</dbReference>
<reference evidence="3" key="1">
    <citation type="journal article" date="2023" name="DNA Res.">
        <title>Chromosome-level genome assembly of Phrynocephalus forsythii using third-generation DNA sequencing and Hi-C analysis.</title>
        <authorList>
            <person name="Qi Y."/>
            <person name="Zhao W."/>
            <person name="Zhao Y."/>
            <person name="Niu C."/>
            <person name="Cao S."/>
            <person name="Zhang Y."/>
        </authorList>
    </citation>
    <scope>NUCLEOTIDE SEQUENCE</scope>
    <source>
        <tissue evidence="3">Muscle</tissue>
    </source>
</reference>
<feature type="compositionally biased region" description="Basic and acidic residues" evidence="1">
    <location>
        <begin position="113"/>
        <end position="124"/>
    </location>
</feature>
<feature type="domain" description="UBA" evidence="2">
    <location>
        <begin position="15"/>
        <end position="48"/>
    </location>
</feature>
<feature type="compositionally biased region" description="Polar residues" evidence="1">
    <location>
        <begin position="128"/>
        <end position="145"/>
    </location>
</feature>
<comment type="caution">
    <text evidence="3">The sequence shown here is derived from an EMBL/GenBank/DDBJ whole genome shotgun (WGS) entry which is preliminary data.</text>
</comment>
<dbReference type="InterPro" id="IPR015940">
    <property type="entry name" value="UBA"/>
</dbReference>
<protein>
    <recommendedName>
        <fullName evidence="2">UBA domain-containing protein</fullName>
    </recommendedName>
</protein>
<proteinExistence type="predicted"/>
<evidence type="ECO:0000313" key="4">
    <source>
        <dbReference type="Proteomes" id="UP001142489"/>
    </source>
</evidence>
<evidence type="ECO:0000256" key="1">
    <source>
        <dbReference type="SAM" id="MobiDB-lite"/>
    </source>
</evidence>
<dbReference type="AlphaFoldDB" id="A0A9Q0XDZ2"/>